<sequence length="348" mass="39807">MPVHSPFFGKARRRLRRRLHRRPTTYDLHPVTLPDGSVKFLPLPPDDNLPTCSALIPTSHDDIHYYASSDAQILKQRQSITVDCSTIHTPAEHLQHAQALPHPLDSTDPLPTSLTHAIHFVSANRHTINKLRHQQRNRIKRLATALEETRQLWLADMDPQIFGFCSHLHLPLMAVLLRRADYCDWLLPLQLVYGLAVHGHFHSSGNVFADGVIQKWKYVEPSRILRSGLLCDDPTFKRMQQERPSEDDAILWQAALDEVDNHTMSGPIDGQTSATDFLISRRFPVHQVSKTRPCDDYTASRLNDCQSFSRRMTLPTIDLITQMYNSLSDKWSGDLDLHIWSADHQGAY</sequence>
<gene>
    <name evidence="1" type="ORF">FOZ63_002458</name>
</gene>
<evidence type="ECO:0000313" key="2">
    <source>
        <dbReference type="Proteomes" id="UP000553632"/>
    </source>
</evidence>
<feature type="non-terminal residue" evidence="1">
    <location>
        <position position="348"/>
    </location>
</feature>
<protein>
    <submittedName>
        <fullName evidence="1">Uncharacterized protein</fullName>
    </submittedName>
</protein>
<comment type="caution">
    <text evidence="1">The sequence shown here is derived from an EMBL/GenBank/DDBJ whole genome shotgun (WGS) entry which is preliminary data.</text>
</comment>
<name>A0A7J6UJZ1_PEROL</name>
<organism evidence="1 2">
    <name type="scientific">Perkinsus olseni</name>
    <name type="common">Perkinsus atlanticus</name>
    <dbReference type="NCBI Taxonomy" id="32597"/>
    <lineage>
        <taxon>Eukaryota</taxon>
        <taxon>Sar</taxon>
        <taxon>Alveolata</taxon>
        <taxon>Perkinsozoa</taxon>
        <taxon>Perkinsea</taxon>
        <taxon>Perkinsida</taxon>
        <taxon>Perkinsidae</taxon>
        <taxon>Perkinsus</taxon>
    </lineage>
</organism>
<accession>A0A7J6UJZ1</accession>
<dbReference type="Proteomes" id="UP000553632">
    <property type="component" value="Unassembled WGS sequence"/>
</dbReference>
<evidence type="ECO:0000313" key="1">
    <source>
        <dbReference type="EMBL" id="KAF4757513.1"/>
    </source>
</evidence>
<dbReference type="EMBL" id="JABANO010002585">
    <property type="protein sequence ID" value="KAF4757513.1"/>
    <property type="molecule type" value="Genomic_DNA"/>
</dbReference>
<keyword evidence="2" id="KW-1185">Reference proteome</keyword>
<reference evidence="1 2" key="1">
    <citation type="submission" date="2020-04" db="EMBL/GenBank/DDBJ databases">
        <title>Perkinsus olseni comparative genomics.</title>
        <authorList>
            <person name="Bogema D.R."/>
        </authorList>
    </citation>
    <scope>NUCLEOTIDE SEQUENCE [LARGE SCALE GENOMIC DNA]</scope>
    <source>
        <strain evidence="1 2">ATCC PRA-207</strain>
    </source>
</reference>
<dbReference type="AlphaFoldDB" id="A0A7J6UJZ1"/>
<proteinExistence type="predicted"/>